<feature type="domain" description="Tim44-like" evidence="3">
    <location>
        <begin position="187"/>
        <end position="332"/>
    </location>
</feature>
<dbReference type="OrthoDB" id="9811434at2"/>
<feature type="transmembrane region" description="Helical" evidence="2">
    <location>
        <begin position="124"/>
        <end position="143"/>
    </location>
</feature>
<keyword evidence="2" id="KW-1133">Transmembrane helix</keyword>
<organism evidence="4 5">
    <name type="scientific">Syntrophobacter fumaroxidans (strain DSM 10017 / MPOB)</name>
    <dbReference type="NCBI Taxonomy" id="335543"/>
    <lineage>
        <taxon>Bacteria</taxon>
        <taxon>Pseudomonadati</taxon>
        <taxon>Thermodesulfobacteriota</taxon>
        <taxon>Syntrophobacteria</taxon>
        <taxon>Syntrophobacterales</taxon>
        <taxon>Syntrophobacteraceae</taxon>
        <taxon>Syntrophobacter</taxon>
    </lineage>
</organism>
<feature type="region of interest" description="Disordered" evidence="1">
    <location>
        <begin position="31"/>
        <end position="87"/>
    </location>
</feature>
<dbReference type="KEGG" id="sfu:Sfum_1788"/>
<gene>
    <name evidence="4" type="ordered locus">Sfum_1788</name>
</gene>
<dbReference type="InterPro" id="IPR032710">
    <property type="entry name" value="NTF2-like_dom_sf"/>
</dbReference>
<dbReference type="InParanoid" id="A0LJ73"/>
<dbReference type="Gene3D" id="3.10.450.240">
    <property type="match status" value="1"/>
</dbReference>
<evidence type="ECO:0000256" key="1">
    <source>
        <dbReference type="SAM" id="MobiDB-lite"/>
    </source>
</evidence>
<dbReference type="PANTHER" id="PTHR41542">
    <property type="entry name" value="BLL5807 PROTEIN"/>
    <property type="match status" value="1"/>
</dbReference>
<evidence type="ECO:0000259" key="3">
    <source>
        <dbReference type="SMART" id="SM00978"/>
    </source>
</evidence>
<proteinExistence type="predicted"/>
<protein>
    <submittedName>
        <fullName evidence="4">Import inner membrane translocase, subunit Tim44</fullName>
    </submittedName>
</protein>
<feature type="compositionally biased region" description="Low complexity" evidence="1">
    <location>
        <begin position="38"/>
        <end position="49"/>
    </location>
</feature>
<dbReference type="AlphaFoldDB" id="A0LJ73"/>
<dbReference type="RefSeq" id="WP_011698645.1">
    <property type="nucleotide sequence ID" value="NC_008554.1"/>
</dbReference>
<evidence type="ECO:0000313" key="4">
    <source>
        <dbReference type="EMBL" id="ABK17475.1"/>
    </source>
</evidence>
<accession>A0LJ73</accession>
<dbReference type="STRING" id="335543.Sfum_1788"/>
<dbReference type="eggNOG" id="COG4395">
    <property type="taxonomic scope" value="Bacteria"/>
</dbReference>
<evidence type="ECO:0000313" key="5">
    <source>
        <dbReference type="Proteomes" id="UP000001784"/>
    </source>
</evidence>
<dbReference type="Proteomes" id="UP000001784">
    <property type="component" value="Chromosome"/>
</dbReference>
<dbReference type="Pfam" id="PF04280">
    <property type="entry name" value="Tim44"/>
    <property type="match status" value="1"/>
</dbReference>
<keyword evidence="5" id="KW-1185">Reference proteome</keyword>
<keyword evidence="2" id="KW-0812">Transmembrane</keyword>
<keyword evidence="2" id="KW-0472">Membrane</keyword>
<dbReference type="EMBL" id="CP000478">
    <property type="protein sequence ID" value="ABK17475.1"/>
    <property type="molecule type" value="Genomic_DNA"/>
</dbReference>
<evidence type="ECO:0000256" key="2">
    <source>
        <dbReference type="SAM" id="Phobius"/>
    </source>
</evidence>
<dbReference type="PANTHER" id="PTHR41542:SF1">
    <property type="entry name" value="BLL5807 PROTEIN"/>
    <property type="match status" value="1"/>
</dbReference>
<sequence length="341" mass="37129" precursor="true">MKKKALYLAVLFSIIVMFCVATLLESSAWARAGGGSSSGSRGSRSFSAPSAPPSRPSPGPSPSSPGFGTPGSRQIPGSPPPSTGFSRSPFWQGMAGGLAGGLIGNMLFGGRGYAGPGGGGGGGYGGPGLLDLLIIGVGIYFLMKFLKRRREQQADTLLYSDSGMARPQQPYYGGGGQPEYLPPADDVERGFQELRRFDPGFNEESFKETVQDLFFRIQAGWMNRSLDGIEGLLAPEMKAFFASEFDRLRRSGRINKLENIAVRKVEPSEVWQEEGKDYVTVLFTANLLDYTVDDKTGQVVEGDKLNPVKFQEFWTFCRDIGTQRWQLTAINQMNEPLPHLN</sequence>
<reference evidence="4 5" key="1">
    <citation type="submission" date="2006-10" db="EMBL/GenBank/DDBJ databases">
        <title>Complete sequence of Syntrophobacter fumaroxidans MPOB.</title>
        <authorList>
            <consortium name="US DOE Joint Genome Institute"/>
            <person name="Copeland A."/>
            <person name="Lucas S."/>
            <person name="Lapidus A."/>
            <person name="Barry K."/>
            <person name="Detter J.C."/>
            <person name="Glavina del Rio T."/>
            <person name="Hammon N."/>
            <person name="Israni S."/>
            <person name="Pitluck S."/>
            <person name="Goltsman E.G."/>
            <person name="Martinez M."/>
            <person name="Schmutz J."/>
            <person name="Larimer F."/>
            <person name="Land M."/>
            <person name="Hauser L."/>
            <person name="Kyrpides N."/>
            <person name="Kim E."/>
            <person name="Boone D.R."/>
            <person name="Brockman F."/>
            <person name="Culley D."/>
            <person name="Ferry J."/>
            <person name="Gunsalus R."/>
            <person name="McInerney M.J."/>
            <person name="Morrison M."/>
            <person name="Plugge C."/>
            <person name="Rohlin L."/>
            <person name="Scholten J."/>
            <person name="Sieber J."/>
            <person name="Stams A.J.M."/>
            <person name="Worm P."/>
            <person name="Henstra A.M."/>
            <person name="Richardson P."/>
        </authorList>
    </citation>
    <scope>NUCLEOTIDE SEQUENCE [LARGE SCALE GENOMIC DNA]</scope>
    <source>
        <strain evidence="5">DSM 10017 / MPOB</strain>
    </source>
</reference>
<name>A0LJ73_SYNFM</name>
<dbReference type="SMART" id="SM00978">
    <property type="entry name" value="Tim44"/>
    <property type="match status" value="1"/>
</dbReference>
<feature type="compositionally biased region" description="Pro residues" evidence="1">
    <location>
        <begin position="50"/>
        <end position="63"/>
    </location>
</feature>
<dbReference type="SUPFAM" id="SSF54427">
    <property type="entry name" value="NTF2-like"/>
    <property type="match status" value="1"/>
</dbReference>
<feature type="compositionally biased region" description="Low complexity" evidence="1">
    <location>
        <begin position="64"/>
        <end position="73"/>
    </location>
</feature>
<dbReference type="InterPro" id="IPR007379">
    <property type="entry name" value="Tim44-like_dom"/>
</dbReference>
<dbReference type="HOGENOM" id="CLU_066429_0_0_7"/>